<accession>A0A160FSJ3</accession>
<dbReference type="Pfam" id="PF03625">
    <property type="entry name" value="DUF302"/>
    <property type="match status" value="1"/>
</dbReference>
<dbReference type="KEGG" id="buz:AYM40_27670"/>
<dbReference type="SUPFAM" id="SSF103247">
    <property type="entry name" value="TT1751-like"/>
    <property type="match status" value="1"/>
</dbReference>
<dbReference type="Gene3D" id="3.30.310.70">
    <property type="entry name" value="TT1751-like domain"/>
    <property type="match status" value="1"/>
</dbReference>
<dbReference type="EMBL" id="CP014579">
    <property type="protein sequence ID" value="ANB76060.1"/>
    <property type="molecule type" value="Genomic_DNA"/>
</dbReference>
<gene>
    <name evidence="2" type="ORF">AYM40_27670</name>
</gene>
<dbReference type="STRING" id="1804984.AYM40_27670"/>
<reference evidence="2 3" key="1">
    <citation type="journal article" date="2016" name="Gene">
        <title>PacBio SMRT assembly of a complex multi-replicon genome reveals chlorocatechol degradative operon in a region of genome plasticity.</title>
        <authorList>
            <person name="Ricker N."/>
            <person name="Shen S.Y."/>
            <person name="Goordial J."/>
            <person name="Jin S."/>
            <person name="Fulthorpe R.R."/>
        </authorList>
    </citation>
    <scope>NUCLEOTIDE SEQUENCE [LARGE SCALE GENOMIC DNA]</scope>
    <source>
        <strain evidence="2 3">OLGA172</strain>
    </source>
</reference>
<dbReference type="AlphaFoldDB" id="A0A160FSJ3"/>
<dbReference type="InterPro" id="IPR035923">
    <property type="entry name" value="TT1751-like_sf"/>
</dbReference>
<dbReference type="InterPro" id="IPR005180">
    <property type="entry name" value="DUF302"/>
</dbReference>
<keyword evidence="3" id="KW-1185">Reference proteome</keyword>
<feature type="domain" description="DUF302" evidence="1">
    <location>
        <begin position="116"/>
        <end position="164"/>
    </location>
</feature>
<dbReference type="CDD" id="cd14797">
    <property type="entry name" value="DUF302"/>
    <property type="match status" value="1"/>
</dbReference>
<dbReference type="RefSeq" id="WP_082855343.1">
    <property type="nucleotide sequence ID" value="NZ_CP014579.1"/>
</dbReference>
<evidence type="ECO:0000259" key="1">
    <source>
        <dbReference type="Pfam" id="PF03625"/>
    </source>
</evidence>
<sequence length="201" mass="21913">MSPLRVAIMIGLGILSTTGHSEPLPTTMNADILIQASATQITVTHVSLEAKVDFESFTRHLEASLGRFDPTSLKALLQTDPASADARLAQMEGDQGLMIFSMQNHGVLLNLAGTRRHAMRYNIGNPRVALRMTRHDIRAGLYAPLSVLVYEEAPRVVRVEYDQPSTLFGQFGDADVTAVGRELDIKLAKVVEHAAQLAARP</sequence>
<name>A0A160FSJ3_9BURK</name>
<organism evidence="2 3">
    <name type="scientific">Paraburkholderia phytofirmans OLGA172</name>
    <dbReference type="NCBI Taxonomy" id="1417228"/>
    <lineage>
        <taxon>Bacteria</taxon>
        <taxon>Pseudomonadati</taxon>
        <taxon>Pseudomonadota</taxon>
        <taxon>Betaproteobacteria</taxon>
        <taxon>Burkholderiales</taxon>
        <taxon>Burkholderiaceae</taxon>
        <taxon>Paraburkholderia</taxon>
    </lineage>
</organism>
<proteinExistence type="predicted"/>
<evidence type="ECO:0000313" key="2">
    <source>
        <dbReference type="EMBL" id="ANB76060.1"/>
    </source>
</evidence>
<dbReference type="Proteomes" id="UP000076852">
    <property type="component" value="Chromosome 2"/>
</dbReference>
<protein>
    <recommendedName>
        <fullName evidence="1">DUF302 domain-containing protein</fullName>
    </recommendedName>
</protein>
<evidence type="ECO:0000313" key="3">
    <source>
        <dbReference type="Proteomes" id="UP000076852"/>
    </source>
</evidence>